<feature type="non-terminal residue" evidence="1">
    <location>
        <position position="1"/>
    </location>
</feature>
<protein>
    <recommendedName>
        <fullName evidence="2">Large polyvalent protein associated domain-containing protein</fullName>
    </recommendedName>
</protein>
<reference evidence="1" key="1">
    <citation type="journal article" date="2015" name="Nature">
        <title>Complex archaea that bridge the gap between prokaryotes and eukaryotes.</title>
        <authorList>
            <person name="Spang A."/>
            <person name="Saw J.H."/>
            <person name="Jorgensen S.L."/>
            <person name="Zaremba-Niedzwiedzka K."/>
            <person name="Martijn J."/>
            <person name="Lind A.E."/>
            <person name="van Eijk R."/>
            <person name="Schleper C."/>
            <person name="Guy L."/>
            <person name="Ettema T.J."/>
        </authorList>
    </citation>
    <scope>NUCLEOTIDE SEQUENCE</scope>
</reference>
<dbReference type="EMBL" id="LAZR01018119">
    <property type="protein sequence ID" value="KKL97640.1"/>
    <property type="molecule type" value="Genomic_DNA"/>
</dbReference>
<sequence>ATGKEAAVIPKRKAAKVALAEFNEGARKIRETVRKPKLLTDKTRIDKLVTEAKALKVSLKKAAQAARKAFTIGKREGIEKVKTRFLELKAREKERKALKTRVNKAVKVINEKIPASVDFSFQEAIEVLRAGIDPSLRTAKTLFQRERTKEFLARKPEALKDMPVKLVKLLQKKSVGELTVAELEEIAGKIEQLKTQGKLKRKLKLVQRQRAREEVSGQIEETIDVSKPVKSEKKPVVFSTTQKDIIKTAPEITKAWTLRPSRIFDMLDGAKRTFSGAAHRFFVDKVNRATDAKLRRVDIRKDAGMDKLKSLGLSMRELSFIRVIDGVKYSVQEMIGVYNANKNRLAKLAIMYGNGFSESDIDKIIAGLTDAEKAWGDFIIQDYAENYERLRQEVIKVENRDMGQEENYSPMRRTEIDYGTHTEEIIDEILRKESLRKVFTEHGFTIKRKEVPAEFQKPINLNSTSVWLSQVAKQEHYINFAGLVIDMRKVAEGISKSVEQKFGKEFNKTIRSYIDRVANPNIYKSYNALENMSRRLRQNAVIAYLAYNLVTMAKQIPSVFLYLADAGPAHLMSSAMQFATDPIGLIDFVKEKDPQVKFRSIERELEELKANEPSKHFAIINKFGSAGLQGIFLFDAVVRTIGWNAVYQKALKSNKSEAEAVRLAQNATLRTQPAAAPKDLAQLYATNEFANWFTMFTNQLNQIYNIAAYDFTGYVKNKDYKKAALTLIGLSVTALTIWIITHKKLPEDAEDFADAMGEQAINAVPLIGKALMAGKKGWGTTEIPAFELPKAVGKSIAALVEGEFDDKDMAAIAEGVAVTTGIPFTGIKRIIKVGETGELKEIVGGEPLDRKKKKPKLVPGR</sequence>
<comment type="caution">
    <text evidence="1">The sequence shown here is derived from an EMBL/GenBank/DDBJ whole genome shotgun (WGS) entry which is preliminary data.</text>
</comment>
<evidence type="ECO:0008006" key="2">
    <source>
        <dbReference type="Google" id="ProtNLM"/>
    </source>
</evidence>
<dbReference type="AlphaFoldDB" id="A0A0F9IV63"/>
<name>A0A0F9IV63_9ZZZZ</name>
<gene>
    <name evidence="1" type="ORF">LCGC14_1832460</name>
</gene>
<organism evidence="1">
    <name type="scientific">marine sediment metagenome</name>
    <dbReference type="NCBI Taxonomy" id="412755"/>
    <lineage>
        <taxon>unclassified sequences</taxon>
        <taxon>metagenomes</taxon>
        <taxon>ecological metagenomes</taxon>
    </lineage>
</organism>
<evidence type="ECO:0000313" key="1">
    <source>
        <dbReference type="EMBL" id="KKL97640.1"/>
    </source>
</evidence>
<proteinExistence type="predicted"/>
<accession>A0A0F9IV63</accession>